<feature type="domain" description="RagB/SusD" evidence="6">
    <location>
        <begin position="296"/>
        <end position="566"/>
    </location>
</feature>
<dbReference type="RefSeq" id="WP_264282481.1">
    <property type="nucleotide sequence ID" value="NZ_CP107006.1"/>
</dbReference>
<protein>
    <submittedName>
        <fullName evidence="7">RagB/SusD family nutrient uptake outer membrane protein</fullName>
    </submittedName>
</protein>
<keyword evidence="4" id="KW-0472">Membrane</keyword>
<proteinExistence type="inferred from homology"/>
<keyword evidence="8" id="KW-1185">Reference proteome</keyword>
<comment type="similarity">
    <text evidence="2">Belongs to the SusD family.</text>
</comment>
<dbReference type="InterPro" id="IPR012944">
    <property type="entry name" value="SusD_RagB_dom"/>
</dbReference>
<dbReference type="Proteomes" id="UP001162741">
    <property type="component" value="Chromosome"/>
</dbReference>
<dbReference type="InterPro" id="IPR011990">
    <property type="entry name" value="TPR-like_helical_dom_sf"/>
</dbReference>
<sequence length="568" mass="63762">MKKILHIIACCALVITGCKKDFITRPPKDELSDATYWTSERNVRIFSWRYYPIYFSGYGSGNTWGTYFSIQSLNDDFAPMTPTPFTKQAPNSGGGWSFNNVRQINTWMSRIKIVPMAEEATNHWIGVARFFRALEYADLVRQFGDVPFYNAPVTETDFAQLYKPRDPRVLVVDSILADLKYAAANVRVEDPSVTGDAGLVVNRAVVNAFFSRIMLHEGTWFKYHNLDQAKATEYLTAAKAAAEAVMTAGKYSLDADYRGIFSSMSLATSKEVLLYRKYETNQITHALMSYNNKEAQSGASKNAIESYLASDGLPIGVSPNYQGDKTIDQVFANRDGRLAATFVKQYRVIKVASNYSTTGYSSHKFLNESVKDVAEGNNALNQTDAPIIRLGEVLLNYAEATYELGQLTQADLDKSINLLRDRAKTARLKTVGGLPVAATAGGDVPYDDPKRDPTVAPMLWEIRRERRVEMMFEGNRLTDLKRWKKLAYTDTKQNVDINRGAWITKAQFPATDATLTNGTEGYIIPAPLSSTDRVFDNDRLYLNPLPVNQINLYKNNGYTLVQNLGWEQ</sequence>
<keyword evidence="3" id="KW-0732">Signal</keyword>
<evidence type="ECO:0000256" key="2">
    <source>
        <dbReference type="ARBA" id="ARBA00006275"/>
    </source>
</evidence>
<evidence type="ECO:0000313" key="8">
    <source>
        <dbReference type="Proteomes" id="UP001162741"/>
    </source>
</evidence>
<organism evidence="7 8">
    <name type="scientific">Chitinophaga horti</name>
    <dbReference type="NCBI Taxonomy" id="2920382"/>
    <lineage>
        <taxon>Bacteria</taxon>
        <taxon>Pseudomonadati</taxon>
        <taxon>Bacteroidota</taxon>
        <taxon>Chitinophagia</taxon>
        <taxon>Chitinophagales</taxon>
        <taxon>Chitinophagaceae</taxon>
        <taxon>Chitinophaga</taxon>
    </lineage>
</organism>
<accession>A0ABY6J7Q2</accession>
<comment type="subcellular location">
    <subcellularLocation>
        <location evidence="1">Cell outer membrane</location>
    </subcellularLocation>
</comment>
<gene>
    <name evidence="7" type="ORF">MKQ68_05840</name>
</gene>
<evidence type="ECO:0000256" key="4">
    <source>
        <dbReference type="ARBA" id="ARBA00023136"/>
    </source>
</evidence>
<evidence type="ECO:0000313" key="7">
    <source>
        <dbReference type="EMBL" id="UYQ94612.1"/>
    </source>
</evidence>
<dbReference type="EMBL" id="CP107006">
    <property type="protein sequence ID" value="UYQ94612.1"/>
    <property type="molecule type" value="Genomic_DNA"/>
</dbReference>
<evidence type="ECO:0000256" key="1">
    <source>
        <dbReference type="ARBA" id="ARBA00004442"/>
    </source>
</evidence>
<keyword evidence="5" id="KW-0998">Cell outer membrane</keyword>
<evidence type="ECO:0000256" key="3">
    <source>
        <dbReference type="ARBA" id="ARBA00022729"/>
    </source>
</evidence>
<dbReference type="SUPFAM" id="SSF48452">
    <property type="entry name" value="TPR-like"/>
    <property type="match status" value="1"/>
</dbReference>
<evidence type="ECO:0000259" key="6">
    <source>
        <dbReference type="Pfam" id="PF07980"/>
    </source>
</evidence>
<evidence type="ECO:0000256" key="5">
    <source>
        <dbReference type="ARBA" id="ARBA00023237"/>
    </source>
</evidence>
<dbReference type="PROSITE" id="PS51257">
    <property type="entry name" value="PROKAR_LIPOPROTEIN"/>
    <property type="match status" value="1"/>
</dbReference>
<reference evidence="7" key="1">
    <citation type="submission" date="2022-10" db="EMBL/GenBank/DDBJ databases">
        <title>Chitinophaga sp. nov., isolated from soil.</title>
        <authorList>
            <person name="Jeon C.O."/>
        </authorList>
    </citation>
    <scope>NUCLEOTIDE SEQUENCE</scope>
    <source>
        <strain evidence="7">R8</strain>
    </source>
</reference>
<name>A0ABY6J7Q2_9BACT</name>
<dbReference type="Pfam" id="PF07980">
    <property type="entry name" value="SusD_RagB"/>
    <property type="match status" value="1"/>
</dbReference>
<dbReference type="Gene3D" id="1.25.40.390">
    <property type="match status" value="1"/>
</dbReference>